<keyword evidence="1" id="KW-0732">Signal</keyword>
<protein>
    <submittedName>
        <fullName evidence="2">Uncharacterized protein</fullName>
    </submittedName>
</protein>
<name>A0ABY7DEB8_MYAAR</name>
<feature type="signal peptide" evidence="1">
    <location>
        <begin position="1"/>
        <end position="19"/>
    </location>
</feature>
<evidence type="ECO:0000313" key="3">
    <source>
        <dbReference type="Proteomes" id="UP001164746"/>
    </source>
</evidence>
<sequence>MWLVYMMAVILAGLTCLDARRYRFCSEGCCPEEYCAYKLICYPKIHCSYGCPDGSCQQEICMPAKNCTLNSDCGFAHACTFNYNLGYKSCQYNLEIGKTLCVDSHGNSLLRPVT</sequence>
<keyword evidence="3" id="KW-1185">Reference proteome</keyword>
<organism evidence="2 3">
    <name type="scientific">Mya arenaria</name>
    <name type="common">Soft-shell clam</name>
    <dbReference type="NCBI Taxonomy" id="6604"/>
    <lineage>
        <taxon>Eukaryota</taxon>
        <taxon>Metazoa</taxon>
        <taxon>Spiralia</taxon>
        <taxon>Lophotrochozoa</taxon>
        <taxon>Mollusca</taxon>
        <taxon>Bivalvia</taxon>
        <taxon>Autobranchia</taxon>
        <taxon>Heteroconchia</taxon>
        <taxon>Euheterodonta</taxon>
        <taxon>Imparidentia</taxon>
        <taxon>Neoheterodontei</taxon>
        <taxon>Myida</taxon>
        <taxon>Myoidea</taxon>
        <taxon>Myidae</taxon>
        <taxon>Mya</taxon>
    </lineage>
</organism>
<evidence type="ECO:0000256" key="1">
    <source>
        <dbReference type="SAM" id="SignalP"/>
    </source>
</evidence>
<dbReference type="Proteomes" id="UP001164746">
    <property type="component" value="Chromosome 2"/>
</dbReference>
<evidence type="ECO:0000313" key="2">
    <source>
        <dbReference type="EMBL" id="WAQ95997.1"/>
    </source>
</evidence>
<accession>A0ABY7DEB8</accession>
<gene>
    <name evidence="2" type="ORF">MAR_028687</name>
</gene>
<dbReference type="EMBL" id="CP111013">
    <property type="protein sequence ID" value="WAQ95997.1"/>
    <property type="molecule type" value="Genomic_DNA"/>
</dbReference>
<feature type="chain" id="PRO_5046565699" evidence="1">
    <location>
        <begin position="20"/>
        <end position="114"/>
    </location>
</feature>
<reference evidence="2" key="1">
    <citation type="submission" date="2022-11" db="EMBL/GenBank/DDBJ databases">
        <title>Centuries of genome instability and evolution in soft-shell clam transmissible cancer (bioRxiv).</title>
        <authorList>
            <person name="Hart S.F.M."/>
            <person name="Yonemitsu M.A."/>
            <person name="Giersch R.M."/>
            <person name="Beal B.F."/>
            <person name="Arriagada G."/>
            <person name="Davis B.W."/>
            <person name="Ostrander E.A."/>
            <person name="Goff S.P."/>
            <person name="Metzger M.J."/>
        </authorList>
    </citation>
    <scope>NUCLEOTIDE SEQUENCE</scope>
    <source>
        <strain evidence="2">MELC-2E11</strain>
        <tissue evidence="2">Siphon/mantle</tissue>
    </source>
</reference>
<proteinExistence type="predicted"/>